<evidence type="ECO:0000313" key="2">
    <source>
        <dbReference type="EMBL" id="QDP80385.1"/>
    </source>
</evidence>
<evidence type="ECO:0000313" key="3">
    <source>
        <dbReference type="Proteomes" id="UP000317039"/>
    </source>
</evidence>
<feature type="domain" description="HTH cro/C1-type" evidence="1">
    <location>
        <begin position="27"/>
        <end position="78"/>
    </location>
</feature>
<protein>
    <submittedName>
        <fullName evidence="2">Helix-turn-helix transcriptional regulator</fullName>
    </submittedName>
</protein>
<dbReference type="SMART" id="SM00530">
    <property type="entry name" value="HTH_XRE"/>
    <property type="match status" value="1"/>
</dbReference>
<organism evidence="2 3">
    <name type="scientific">Nocardia otitidiscaviarum</name>
    <dbReference type="NCBI Taxonomy" id="1823"/>
    <lineage>
        <taxon>Bacteria</taxon>
        <taxon>Bacillati</taxon>
        <taxon>Actinomycetota</taxon>
        <taxon>Actinomycetes</taxon>
        <taxon>Mycobacteriales</taxon>
        <taxon>Nocardiaceae</taxon>
        <taxon>Nocardia</taxon>
    </lineage>
</organism>
<dbReference type="CDD" id="cd00093">
    <property type="entry name" value="HTH_XRE"/>
    <property type="match status" value="1"/>
</dbReference>
<gene>
    <name evidence="2" type="ORF">FOH10_18375</name>
</gene>
<dbReference type="GO" id="GO:0003677">
    <property type="term" value="F:DNA binding"/>
    <property type="evidence" value="ECO:0007669"/>
    <property type="project" value="InterPro"/>
</dbReference>
<name>A0A516NNC5_9NOCA</name>
<reference evidence="2 3" key="1">
    <citation type="submission" date="2019-07" db="EMBL/GenBank/DDBJ databases">
        <title>Complete Genome Sequence and Methylome Analysis of Nocardia otitidis-caviarum NEB252.</title>
        <authorList>
            <person name="Fomenkov A."/>
            <person name="Anton B.P."/>
            <person name="Vincze T."/>
            <person name="Roberts R.J."/>
        </authorList>
    </citation>
    <scope>NUCLEOTIDE SEQUENCE [LARGE SCALE GENOMIC DNA]</scope>
    <source>
        <strain evidence="2 3">NEB252</strain>
    </source>
</reference>
<dbReference type="SUPFAM" id="SSF47413">
    <property type="entry name" value="lambda repressor-like DNA-binding domains"/>
    <property type="match status" value="1"/>
</dbReference>
<dbReference type="InterPro" id="IPR010982">
    <property type="entry name" value="Lambda_DNA-bd_dom_sf"/>
</dbReference>
<dbReference type="Proteomes" id="UP000317039">
    <property type="component" value="Chromosome"/>
</dbReference>
<dbReference type="Pfam" id="PF13560">
    <property type="entry name" value="HTH_31"/>
    <property type="match status" value="1"/>
</dbReference>
<evidence type="ECO:0000259" key="1">
    <source>
        <dbReference type="PROSITE" id="PS50943"/>
    </source>
</evidence>
<dbReference type="AlphaFoldDB" id="A0A516NNC5"/>
<dbReference type="Gene3D" id="1.10.260.40">
    <property type="entry name" value="lambda repressor-like DNA-binding domains"/>
    <property type="match status" value="1"/>
</dbReference>
<accession>A0A516NNC5</accession>
<dbReference type="PROSITE" id="PS50943">
    <property type="entry name" value="HTH_CROC1"/>
    <property type="match status" value="1"/>
</dbReference>
<sequence>MTHPGRHGQGRGAMLANPEGDAIGDVVRRLRKDRGFTQATLAAKVGCSRSLIQQIEIGSRIPQLSLRERLSLALGAVLPAPGRAATARAVDNRHDALRMRFNVLLGEDVEAVERGLRLTRSLIEAARAGAACQPLREIAERQLERAEDVLAQVPSHSAMVWEWNTVSDWSAIVTHATRSVRIIHSATLGSIGGDVGEDYHDVLLHLASRTGSARVDIRRMYVLDDIADVWPYADKLWRLVRAGVENVVVKREHASNASGLLLVDDRYVVAGEYDYARETRVASRISGLEHDVRFAERRFERLYRLKGTRSAFVVNALMLRPPLADFEDLDDGNCRTLFREVLEAAWEQLP</sequence>
<dbReference type="InterPro" id="IPR001387">
    <property type="entry name" value="Cro/C1-type_HTH"/>
</dbReference>
<dbReference type="KEGG" id="nod:FOH10_18375"/>
<dbReference type="EMBL" id="CP041695">
    <property type="protein sequence ID" value="QDP80385.1"/>
    <property type="molecule type" value="Genomic_DNA"/>
</dbReference>
<proteinExistence type="predicted"/>